<evidence type="ECO:0000313" key="5">
    <source>
        <dbReference type="Proteomes" id="UP001589610"/>
    </source>
</evidence>
<dbReference type="Pfam" id="PF00400">
    <property type="entry name" value="WD40"/>
    <property type="match status" value="2"/>
</dbReference>
<feature type="repeat" description="WD" evidence="3">
    <location>
        <begin position="337"/>
        <end position="381"/>
    </location>
</feature>
<keyword evidence="1 3" id="KW-0853">WD repeat</keyword>
<keyword evidence="5" id="KW-1185">Reference proteome</keyword>
<reference evidence="4 5" key="1">
    <citation type="submission" date="2024-09" db="EMBL/GenBank/DDBJ databases">
        <authorList>
            <person name="Sun Q."/>
            <person name="Mori K."/>
        </authorList>
    </citation>
    <scope>NUCLEOTIDE SEQUENCE [LARGE SCALE GENOMIC DNA]</scope>
    <source>
        <strain evidence="4 5">JCM 3028</strain>
    </source>
</reference>
<organism evidence="4 5">
    <name type="scientific">Streptosporangium vulgare</name>
    <dbReference type="NCBI Taxonomy" id="46190"/>
    <lineage>
        <taxon>Bacteria</taxon>
        <taxon>Bacillati</taxon>
        <taxon>Actinomycetota</taxon>
        <taxon>Actinomycetes</taxon>
        <taxon>Streptosporangiales</taxon>
        <taxon>Streptosporangiaceae</taxon>
        <taxon>Streptosporangium</taxon>
    </lineage>
</organism>
<dbReference type="InterPro" id="IPR019775">
    <property type="entry name" value="WD40_repeat_CS"/>
</dbReference>
<dbReference type="InterPro" id="IPR036322">
    <property type="entry name" value="WD40_repeat_dom_sf"/>
</dbReference>
<accession>A0ABV5TTA7</accession>
<dbReference type="RefSeq" id="WP_386163962.1">
    <property type="nucleotide sequence ID" value="NZ_JBHMBS010000056.1"/>
</dbReference>
<evidence type="ECO:0000256" key="1">
    <source>
        <dbReference type="ARBA" id="ARBA00022574"/>
    </source>
</evidence>
<evidence type="ECO:0000256" key="3">
    <source>
        <dbReference type="PROSITE-ProRule" id="PRU00221"/>
    </source>
</evidence>
<dbReference type="Gene3D" id="2.130.10.10">
    <property type="entry name" value="YVTN repeat-like/Quinoprotein amine dehydrogenase"/>
    <property type="match status" value="2"/>
</dbReference>
<proteinExistence type="predicted"/>
<dbReference type="PROSITE" id="PS50294">
    <property type="entry name" value="WD_REPEATS_REGION"/>
    <property type="match status" value="1"/>
</dbReference>
<gene>
    <name evidence="4" type="ORF">ACFFRH_43285</name>
</gene>
<comment type="caution">
    <text evidence="4">The sequence shown here is derived from an EMBL/GenBank/DDBJ whole genome shotgun (WGS) entry which is preliminary data.</text>
</comment>
<dbReference type="InterPro" id="IPR001680">
    <property type="entry name" value="WD40_rpt"/>
</dbReference>
<dbReference type="InterPro" id="IPR015943">
    <property type="entry name" value="WD40/YVTN_repeat-like_dom_sf"/>
</dbReference>
<name>A0ABV5TTA7_9ACTN</name>
<dbReference type="PANTHER" id="PTHR19879:SF9">
    <property type="entry name" value="TRANSCRIPTION INITIATION FACTOR TFIID SUBUNIT 5"/>
    <property type="match status" value="1"/>
</dbReference>
<dbReference type="EMBL" id="JBHMBS010000056">
    <property type="protein sequence ID" value="MFB9682332.1"/>
    <property type="molecule type" value="Genomic_DNA"/>
</dbReference>
<dbReference type="SMART" id="SM00320">
    <property type="entry name" value="WD40"/>
    <property type="match status" value="6"/>
</dbReference>
<evidence type="ECO:0000256" key="2">
    <source>
        <dbReference type="ARBA" id="ARBA00022737"/>
    </source>
</evidence>
<dbReference type="Proteomes" id="UP001589610">
    <property type="component" value="Unassembled WGS sequence"/>
</dbReference>
<dbReference type="PANTHER" id="PTHR19879">
    <property type="entry name" value="TRANSCRIPTION INITIATION FACTOR TFIID"/>
    <property type="match status" value="1"/>
</dbReference>
<dbReference type="SUPFAM" id="SSF50978">
    <property type="entry name" value="WD40 repeat-like"/>
    <property type="match status" value="1"/>
</dbReference>
<keyword evidence="2" id="KW-0677">Repeat</keyword>
<protein>
    <submittedName>
        <fullName evidence="4">WD40 repeat domain-containing protein</fullName>
    </submittedName>
</protein>
<dbReference type="PROSITE" id="PS00678">
    <property type="entry name" value="WD_REPEATS_1"/>
    <property type="match status" value="1"/>
</dbReference>
<dbReference type="PROSITE" id="PS50082">
    <property type="entry name" value="WD_REPEATS_2"/>
    <property type="match status" value="2"/>
</dbReference>
<evidence type="ECO:0000313" key="4">
    <source>
        <dbReference type="EMBL" id="MFB9682332.1"/>
    </source>
</evidence>
<sequence>MENDWGPNIVLNGETYQPVMQWRLTNSGPMDGPVRIQVGTMGGGDWYARHMAFGTWRFPDRQLTWNAVRALMSRHEGKWERDAVDSGPFEAVCRPDGSRVIYDTESDDCLYACWGKEKEGLWGAFSSAIDKGVILRGTETHTLFGGFIEMVGYDDPLDGTRRHAVLTAIDGGGDYRVVDYPQRPPAEAAYEDSVYANQDDEFPFKSCDIREIAIDRKSTPPPCLTVLPSGTVFDSGDREEYDNLWGLPLRSEWPRTGRPLVPPGAVCAMTAEPRDWGPAGVDVRDVTPAPWHEVDEELRPNALSLAALPDGRQLLASGHDGAAHLWSIGDGRNVRVMSGHSEWVLAVALMVLGDGRVVLATGGKDGLARIWSAREGDALQEIEGHRGPVNSVAWACPPGDVPWLVTGGDDATVRVWDVETARSLAVFEVGTRGIDLVWSVAAAVLADGHVCVAAATEGMDATTVHVWDATAKTRRHEFRFGCDEAKSGQPKVAVATLMDRSFRVAALLGSAVHVWDGHSGQVVRTLSMPEDVGWDRFGDVALAVLPDLRVIVAATNARATLVWDVESGTELTRLDHTGGRAQAVDLAVRPDGRVLLATGKQGDHPARVLRMDVGR</sequence>
<feature type="repeat" description="WD" evidence="3">
    <location>
        <begin position="382"/>
        <end position="426"/>
    </location>
</feature>